<dbReference type="Proteomes" id="UP000818029">
    <property type="component" value="Chromosome A12"/>
</dbReference>
<proteinExistence type="predicted"/>
<dbReference type="InterPro" id="IPR056924">
    <property type="entry name" value="SH3_Tf2-1"/>
</dbReference>
<dbReference type="InterPro" id="IPR032567">
    <property type="entry name" value="RTL1-rel"/>
</dbReference>
<evidence type="ECO:0000259" key="4">
    <source>
        <dbReference type="Pfam" id="PF17921"/>
    </source>
</evidence>
<feature type="domain" description="Reverse transcriptase/retrotransposon-derived protein RNase H-like" evidence="3">
    <location>
        <begin position="409"/>
        <end position="477"/>
    </location>
</feature>
<evidence type="ECO:0000259" key="2">
    <source>
        <dbReference type="Pfam" id="PF03732"/>
    </source>
</evidence>
<dbReference type="Pfam" id="PF03732">
    <property type="entry name" value="Retrotrans_gag"/>
    <property type="match status" value="1"/>
</dbReference>
<feature type="domain" description="Retrotransposon gag" evidence="2">
    <location>
        <begin position="3"/>
        <end position="52"/>
    </location>
</feature>
<dbReference type="Gene3D" id="2.40.70.10">
    <property type="entry name" value="Acid Proteases"/>
    <property type="match status" value="1"/>
</dbReference>
<gene>
    <name evidence="7" type="primary">LOC121211432</name>
</gene>
<dbReference type="InterPro" id="IPR041588">
    <property type="entry name" value="Integrase_H2C2"/>
</dbReference>
<dbReference type="GeneID" id="121211432"/>
<feature type="region of interest" description="Disordered" evidence="1">
    <location>
        <begin position="152"/>
        <end position="196"/>
    </location>
</feature>
<dbReference type="SUPFAM" id="SSF56672">
    <property type="entry name" value="DNA/RNA polymerases"/>
    <property type="match status" value="2"/>
</dbReference>
<dbReference type="Pfam" id="PF08284">
    <property type="entry name" value="RVP_2"/>
    <property type="match status" value="1"/>
</dbReference>
<dbReference type="Pfam" id="PF24626">
    <property type="entry name" value="SH3_Tf2-1"/>
    <property type="match status" value="1"/>
</dbReference>
<evidence type="ECO:0000256" key="1">
    <source>
        <dbReference type="SAM" id="MobiDB-lite"/>
    </source>
</evidence>
<protein>
    <submittedName>
        <fullName evidence="7">Uncharacterized protein</fullName>
    </submittedName>
</protein>
<accession>A0ABM2ZBT3</accession>
<dbReference type="InterPro" id="IPR043128">
    <property type="entry name" value="Rev_trsase/Diguanyl_cyclase"/>
</dbReference>
<name>A0ABM2ZBT3_GOSHI</name>
<keyword evidence="6" id="KW-1185">Reference proteome</keyword>
<reference evidence="7" key="2">
    <citation type="submission" date="2025-08" db="UniProtKB">
        <authorList>
            <consortium name="RefSeq"/>
        </authorList>
    </citation>
    <scope>IDENTIFICATION</scope>
</reference>
<feature type="domain" description="Tf2-1-like SH3-like" evidence="5">
    <location>
        <begin position="563"/>
        <end position="594"/>
    </location>
</feature>
<dbReference type="Gene3D" id="3.10.10.10">
    <property type="entry name" value="HIV Type 1 Reverse Transcriptase, subunit A, domain 1"/>
    <property type="match status" value="1"/>
</dbReference>
<evidence type="ECO:0000313" key="7">
    <source>
        <dbReference type="RefSeq" id="XP_040940134.1"/>
    </source>
</evidence>
<evidence type="ECO:0000259" key="3">
    <source>
        <dbReference type="Pfam" id="PF17919"/>
    </source>
</evidence>
<evidence type="ECO:0000313" key="6">
    <source>
        <dbReference type="Proteomes" id="UP000818029"/>
    </source>
</evidence>
<dbReference type="Gene3D" id="3.30.70.270">
    <property type="match status" value="1"/>
</dbReference>
<dbReference type="Pfam" id="PF17921">
    <property type="entry name" value="Integrase_H2C2"/>
    <property type="match status" value="1"/>
</dbReference>
<reference evidence="6" key="1">
    <citation type="journal article" date="2020" name="Nat. Genet.">
        <title>Genomic diversifications of five Gossypium allopolyploid species and their impact on cotton improvement.</title>
        <authorList>
            <person name="Chen Z.J."/>
            <person name="Sreedasyam A."/>
            <person name="Ando A."/>
            <person name="Song Q."/>
            <person name="De Santiago L.M."/>
            <person name="Hulse-Kemp A.M."/>
            <person name="Ding M."/>
            <person name="Ye W."/>
            <person name="Kirkbride R.C."/>
            <person name="Jenkins J."/>
            <person name="Plott C."/>
            <person name="Lovell J."/>
            <person name="Lin Y.M."/>
            <person name="Vaughn R."/>
            <person name="Liu B."/>
            <person name="Simpson S."/>
            <person name="Scheffler B.E."/>
            <person name="Wen L."/>
            <person name="Saski C.A."/>
            <person name="Grover C.E."/>
            <person name="Hu G."/>
            <person name="Conover J.L."/>
            <person name="Carlson J.W."/>
            <person name="Shu S."/>
            <person name="Boston L.B."/>
            <person name="Williams M."/>
            <person name="Peterson D.G."/>
            <person name="McGee K."/>
            <person name="Jones D.C."/>
            <person name="Wendel J.F."/>
            <person name="Stelly D.M."/>
            <person name="Grimwood J."/>
            <person name="Schmutz J."/>
        </authorList>
    </citation>
    <scope>NUCLEOTIDE SEQUENCE [LARGE SCALE GENOMIC DNA]</scope>
    <source>
        <strain evidence="6">cv. TM-1</strain>
    </source>
</reference>
<dbReference type="PANTHER" id="PTHR15503:SF45">
    <property type="entry name" value="RNA-DIRECTED DNA POLYMERASE HOMOLOG"/>
    <property type="match status" value="1"/>
</dbReference>
<dbReference type="InterPro" id="IPR041577">
    <property type="entry name" value="RT_RNaseH_2"/>
</dbReference>
<dbReference type="PANTHER" id="PTHR15503">
    <property type="entry name" value="LDOC1 RELATED"/>
    <property type="match status" value="1"/>
</dbReference>
<dbReference type="InterPro" id="IPR043502">
    <property type="entry name" value="DNA/RNA_pol_sf"/>
</dbReference>
<dbReference type="Gene3D" id="1.10.340.70">
    <property type="match status" value="1"/>
</dbReference>
<evidence type="ECO:0000259" key="5">
    <source>
        <dbReference type="Pfam" id="PF24626"/>
    </source>
</evidence>
<feature type="domain" description="Integrase zinc-binding" evidence="4">
    <location>
        <begin position="528"/>
        <end position="562"/>
    </location>
</feature>
<feature type="compositionally biased region" description="Basic and acidic residues" evidence="1">
    <location>
        <begin position="107"/>
        <end position="117"/>
    </location>
</feature>
<dbReference type="InterPro" id="IPR005162">
    <property type="entry name" value="Retrotrans_gag_dom"/>
</dbReference>
<dbReference type="RefSeq" id="XP_040940134.1">
    <property type="nucleotide sequence ID" value="XM_041084200.1"/>
</dbReference>
<dbReference type="InterPro" id="IPR021109">
    <property type="entry name" value="Peptidase_aspartic_dom_sf"/>
</dbReference>
<feature type="region of interest" description="Disordered" evidence="1">
    <location>
        <begin position="80"/>
        <end position="117"/>
    </location>
</feature>
<sequence>MEDRKQEFLMLKQKDISIVDYEREFLRLSRYANELVRTEADRCKRFLGGLRDEFQLQLMPLRITEYADLEERAKMIEQVLGKSKKSETARSTRKRPGTTSSSLQFKRSRESRECEHYGNKHRNECRRLTGGCFRCRSNDYFIKDCPKIAKATSTVSQRSESSSRGRRSGRSGLVARRGTRRTSENAAQQSEVRAPARAYVVKTRDERDAPDVVTDPESSHSYVNAKLVKTGNLKPELSRDKFFSVDLLIMPFDDFNIILGMDWLSEHGVILDCYKKRFTVQSKDDDQIEISGIWTDGSARIISAIKASEFPDVFPEEFPRLPSDREVEFMIEVNPGTDLVSIPPYRMSPTELKELKVQLQDLLDRVSADGIRVDPKKIEVILQWKVSRNVSEIALPMTKLQQKNIPFVWNDQCQQSFETLKQILTEASVLALPESGKAFVVYSYASLNRLGYVLMQNGKVIAYVSWQLKLHECKANVVADTLSRKAAVELRTMFARLSITDDGGLLAELRVKPIIFDQNRLCIPTTSEIKKLILQEAHNGQFTLHPEGTKMYRDLRELYWWPERIGPVAYRLALPPELQKIHDVFLVSMLRRYRSDPSHVISTEDIEIRPDLSYEEEPVKILARECISASADETLYAIPVRYKVTSVSTSKPTPELKYLVKFPVLKNGMYLGCFDLILFISDISEQC</sequence>
<dbReference type="Pfam" id="PF17919">
    <property type="entry name" value="RT_RNaseH_2"/>
    <property type="match status" value="1"/>
</dbReference>
<organism evidence="6 7">
    <name type="scientific">Gossypium hirsutum</name>
    <name type="common">Upland cotton</name>
    <name type="synonym">Gossypium mexicanum</name>
    <dbReference type="NCBI Taxonomy" id="3635"/>
    <lineage>
        <taxon>Eukaryota</taxon>
        <taxon>Viridiplantae</taxon>
        <taxon>Streptophyta</taxon>
        <taxon>Embryophyta</taxon>
        <taxon>Tracheophyta</taxon>
        <taxon>Spermatophyta</taxon>
        <taxon>Magnoliopsida</taxon>
        <taxon>eudicotyledons</taxon>
        <taxon>Gunneridae</taxon>
        <taxon>Pentapetalae</taxon>
        <taxon>rosids</taxon>
        <taxon>malvids</taxon>
        <taxon>Malvales</taxon>
        <taxon>Malvaceae</taxon>
        <taxon>Malvoideae</taxon>
        <taxon>Gossypium</taxon>
    </lineage>
</organism>